<dbReference type="InterPro" id="IPR035484">
    <property type="entry name" value="SIS_PGI/PMI_1"/>
</dbReference>
<dbReference type="InterPro" id="IPR001347">
    <property type="entry name" value="SIS_dom"/>
</dbReference>
<dbReference type="SUPFAM" id="SSF53697">
    <property type="entry name" value="SIS domain"/>
    <property type="match status" value="1"/>
</dbReference>
<gene>
    <name evidence="5" type="ORF">DVS28_a0991</name>
</gene>
<keyword evidence="2 5" id="KW-0413">Isomerase</keyword>
<dbReference type="CDD" id="cd05017">
    <property type="entry name" value="SIS_PGI_PMI_1"/>
    <property type="match status" value="1"/>
</dbReference>
<name>A0A346XTZ5_9ACTN</name>
<dbReference type="PROSITE" id="PS51464">
    <property type="entry name" value="SIS"/>
    <property type="match status" value="1"/>
</dbReference>
<keyword evidence="6" id="KW-1185">Reference proteome</keyword>
<dbReference type="AlphaFoldDB" id="A0A346XTZ5"/>
<evidence type="ECO:0000313" key="5">
    <source>
        <dbReference type="EMBL" id="AXV05692.1"/>
    </source>
</evidence>
<proteinExistence type="inferred from homology"/>
<dbReference type="EMBL" id="CP031165">
    <property type="protein sequence ID" value="AXV05692.1"/>
    <property type="molecule type" value="Genomic_DNA"/>
</dbReference>
<dbReference type="GO" id="GO:0005975">
    <property type="term" value="P:carbohydrate metabolic process"/>
    <property type="evidence" value="ECO:0007669"/>
    <property type="project" value="InterPro"/>
</dbReference>
<evidence type="ECO:0000259" key="4">
    <source>
        <dbReference type="PROSITE" id="PS51464"/>
    </source>
</evidence>
<accession>A0A346XTZ5</accession>
<feature type="domain" description="SIS" evidence="4">
    <location>
        <begin position="70"/>
        <end position="214"/>
    </location>
</feature>
<evidence type="ECO:0000313" key="6">
    <source>
        <dbReference type="Proteomes" id="UP000264006"/>
    </source>
</evidence>
<dbReference type="Gene3D" id="3.40.50.10490">
    <property type="entry name" value="Glucose-6-phosphate isomerase like protein, domain 1"/>
    <property type="match status" value="2"/>
</dbReference>
<dbReference type="GO" id="GO:0004347">
    <property type="term" value="F:glucose-6-phosphate isomerase activity"/>
    <property type="evidence" value="ECO:0007669"/>
    <property type="project" value="InterPro"/>
</dbReference>
<dbReference type="OrthoDB" id="5241724at2"/>
<sequence>MTERVTTMGVEDMDPESVDPESVDPETVELESVDLDDMDALSGIDPVDALGDVETAAQQWADARARSEGVRAPLDLVDQVVVCGMGGSGIVADVVQAVAAPGYDLPVFTHKGPGLPAWVGASTLVVAVSYSGNTSETLDATRVALERGAPVIGITSGGQLAQLLDDADQTVVDVPGGGQPRHSTGSLLVPVLVALELDRDLDAAIDRLAVIAERNRRDVPTVDNTAKQLAVRLAAADAAIPALYGTRGIGEVAAYRMRCQLAENAEMRSTHHGLPELCHNEVVAWADTATAGAVLWLAEDPAEQRRIDVLRDLFADRFAWEEQVTAEGDGPLERFASLTGLLDLASVYTAIARRIDPTPVDPITEMKEALA</sequence>
<protein>
    <submittedName>
        <fullName evidence="5">Glucose-6-phosphate isomerase, archaeal II</fullName>
    </submittedName>
</protein>
<comment type="similarity">
    <text evidence="1">Belongs to the PGI/PMI family.</text>
</comment>
<organism evidence="5 6">
    <name type="scientific">Euzebya pacifica</name>
    <dbReference type="NCBI Taxonomy" id="1608957"/>
    <lineage>
        <taxon>Bacteria</taxon>
        <taxon>Bacillati</taxon>
        <taxon>Actinomycetota</taxon>
        <taxon>Nitriliruptoria</taxon>
        <taxon>Euzebyales</taxon>
    </lineage>
</organism>
<evidence type="ECO:0000256" key="3">
    <source>
        <dbReference type="SAM" id="MobiDB-lite"/>
    </source>
</evidence>
<dbReference type="RefSeq" id="WP_114590461.1">
    <property type="nucleotide sequence ID" value="NZ_CP031165.1"/>
</dbReference>
<dbReference type="InterPro" id="IPR019490">
    <property type="entry name" value="Glu6P/Mann6P_isomerase_C"/>
</dbReference>
<evidence type="ECO:0000256" key="1">
    <source>
        <dbReference type="ARBA" id="ARBA00010523"/>
    </source>
</evidence>
<evidence type="ECO:0000256" key="2">
    <source>
        <dbReference type="ARBA" id="ARBA00023235"/>
    </source>
</evidence>
<feature type="compositionally biased region" description="Acidic residues" evidence="3">
    <location>
        <begin position="11"/>
        <end position="25"/>
    </location>
</feature>
<dbReference type="GO" id="GO:0004476">
    <property type="term" value="F:mannose-6-phosphate isomerase activity"/>
    <property type="evidence" value="ECO:0007669"/>
    <property type="project" value="InterPro"/>
</dbReference>
<dbReference type="GO" id="GO:1901135">
    <property type="term" value="P:carbohydrate derivative metabolic process"/>
    <property type="evidence" value="ECO:0007669"/>
    <property type="project" value="InterPro"/>
</dbReference>
<dbReference type="GO" id="GO:0097367">
    <property type="term" value="F:carbohydrate derivative binding"/>
    <property type="evidence" value="ECO:0007669"/>
    <property type="project" value="InterPro"/>
</dbReference>
<dbReference type="Pfam" id="PF01380">
    <property type="entry name" value="SIS"/>
    <property type="match status" value="1"/>
</dbReference>
<reference evidence="5 6" key="1">
    <citation type="submission" date="2018-09" db="EMBL/GenBank/DDBJ databases">
        <title>Complete genome sequence of Euzebya sp. DY32-46 isolated from seawater of Pacific Ocean.</title>
        <authorList>
            <person name="Xu L."/>
            <person name="Wu Y.-H."/>
            <person name="Xu X.-W."/>
        </authorList>
    </citation>
    <scope>NUCLEOTIDE SEQUENCE [LARGE SCALE GENOMIC DNA]</scope>
    <source>
        <strain evidence="5 6">DY32-46</strain>
    </source>
</reference>
<dbReference type="Proteomes" id="UP000264006">
    <property type="component" value="Chromosome"/>
</dbReference>
<dbReference type="KEGG" id="euz:DVS28_a0991"/>
<dbReference type="Pfam" id="PF10432">
    <property type="entry name" value="bact-PGI_C"/>
    <property type="match status" value="1"/>
</dbReference>
<feature type="region of interest" description="Disordered" evidence="3">
    <location>
        <begin position="1"/>
        <end position="25"/>
    </location>
</feature>
<dbReference type="InterPro" id="IPR046348">
    <property type="entry name" value="SIS_dom_sf"/>
</dbReference>